<comment type="caution">
    <text evidence="1">The sequence shown here is derived from an EMBL/GenBank/DDBJ whole genome shotgun (WGS) entry which is preliminary data.</text>
</comment>
<proteinExistence type="predicted"/>
<reference evidence="1 2" key="1">
    <citation type="journal article" date="2024" name="G3 (Bethesda)">
        <title>Genome assembly of Hibiscus sabdariffa L. provides insights into metabolisms of medicinal natural products.</title>
        <authorList>
            <person name="Kim T."/>
        </authorList>
    </citation>
    <scope>NUCLEOTIDE SEQUENCE [LARGE SCALE GENOMIC DNA]</scope>
    <source>
        <strain evidence="1">TK-2024</strain>
        <tissue evidence="1">Old leaves</tissue>
    </source>
</reference>
<accession>A0ABR2E9V1</accession>
<organism evidence="1 2">
    <name type="scientific">Hibiscus sabdariffa</name>
    <name type="common">roselle</name>
    <dbReference type="NCBI Taxonomy" id="183260"/>
    <lineage>
        <taxon>Eukaryota</taxon>
        <taxon>Viridiplantae</taxon>
        <taxon>Streptophyta</taxon>
        <taxon>Embryophyta</taxon>
        <taxon>Tracheophyta</taxon>
        <taxon>Spermatophyta</taxon>
        <taxon>Magnoliopsida</taxon>
        <taxon>eudicotyledons</taxon>
        <taxon>Gunneridae</taxon>
        <taxon>Pentapetalae</taxon>
        <taxon>rosids</taxon>
        <taxon>malvids</taxon>
        <taxon>Malvales</taxon>
        <taxon>Malvaceae</taxon>
        <taxon>Malvoideae</taxon>
        <taxon>Hibiscus</taxon>
    </lineage>
</organism>
<sequence>MFGHPDKFCPKLEQPVERKSWHVKNSKGKALDIGVLPVAVEPEFLPNTKAHVESLLATGAPIEVVPKVVDSPHCVPDIGSLSIGPTPITTACAADSSPLAIFVHCGDILVLSSKQKMLPKKTKGSKKFAPSKNKYEALASVTSDEGTRKPRVASLGVANLL</sequence>
<dbReference type="Proteomes" id="UP001472677">
    <property type="component" value="Unassembled WGS sequence"/>
</dbReference>
<evidence type="ECO:0000313" key="1">
    <source>
        <dbReference type="EMBL" id="KAK8556319.1"/>
    </source>
</evidence>
<dbReference type="EMBL" id="JBBPBM010000017">
    <property type="protein sequence ID" value="KAK8556319.1"/>
    <property type="molecule type" value="Genomic_DNA"/>
</dbReference>
<protein>
    <submittedName>
        <fullName evidence="1">Uncharacterized protein</fullName>
    </submittedName>
</protein>
<name>A0ABR2E9V1_9ROSI</name>
<evidence type="ECO:0000313" key="2">
    <source>
        <dbReference type="Proteomes" id="UP001472677"/>
    </source>
</evidence>
<gene>
    <name evidence="1" type="ORF">V6N12_002727</name>
</gene>
<keyword evidence="2" id="KW-1185">Reference proteome</keyword>